<protein>
    <submittedName>
        <fullName evidence="1">Uncharacterized protein</fullName>
    </submittedName>
</protein>
<accession>A0AAP0FH79</accession>
<evidence type="ECO:0000313" key="2">
    <source>
        <dbReference type="Proteomes" id="UP001420932"/>
    </source>
</evidence>
<organism evidence="1 2">
    <name type="scientific">Stephania yunnanensis</name>
    <dbReference type="NCBI Taxonomy" id="152371"/>
    <lineage>
        <taxon>Eukaryota</taxon>
        <taxon>Viridiplantae</taxon>
        <taxon>Streptophyta</taxon>
        <taxon>Embryophyta</taxon>
        <taxon>Tracheophyta</taxon>
        <taxon>Spermatophyta</taxon>
        <taxon>Magnoliopsida</taxon>
        <taxon>Ranunculales</taxon>
        <taxon>Menispermaceae</taxon>
        <taxon>Menispermoideae</taxon>
        <taxon>Cissampelideae</taxon>
        <taxon>Stephania</taxon>
    </lineage>
</organism>
<keyword evidence="2" id="KW-1185">Reference proteome</keyword>
<gene>
    <name evidence="1" type="ORF">Syun_023203</name>
</gene>
<name>A0AAP0FH79_9MAGN</name>
<dbReference type="AlphaFoldDB" id="A0AAP0FH79"/>
<comment type="caution">
    <text evidence="1">The sequence shown here is derived from an EMBL/GenBank/DDBJ whole genome shotgun (WGS) entry which is preliminary data.</text>
</comment>
<reference evidence="1 2" key="1">
    <citation type="submission" date="2024-01" db="EMBL/GenBank/DDBJ databases">
        <title>Genome assemblies of Stephania.</title>
        <authorList>
            <person name="Yang L."/>
        </authorList>
    </citation>
    <scope>NUCLEOTIDE SEQUENCE [LARGE SCALE GENOMIC DNA]</scope>
    <source>
        <strain evidence="1">YNDBR</strain>
        <tissue evidence="1">Leaf</tissue>
    </source>
</reference>
<sequence>MIRIKPHMSKDREWISQRVEVSGEFRSTMTTSTTICSPTFMGPTGSIRVKVEEEDLQWWNHGRLEVKWVVAVGHSDGGYSDSGHGGGNDGSHGVGEVVMVDKKIDELVLDRYKRVRMGIDTDKAYRGGEWSDPNGGNIGWIFCMRDSDSYEDTVEG</sequence>
<proteinExistence type="predicted"/>
<evidence type="ECO:0000313" key="1">
    <source>
        <dbReference type="EMBL" id="KAK9107192.1"/>
    </source>
</evidence>
<dbReference type="EMBL" id="JBBNAF010000010">
    <property type="protein sequence ID" value="KAK9107192.1"/>
    <property type="molecule type" value="Genomic_DNA"/>
</dbReference>
<dbReference type="Proteomes" id="UP001420932">
    <property type="component" value="Unassembled WGS sequence"/>
</dbReference>